<feature type="transmembrane region" description="Helical" evidence="1">
    <location>
        <begin position="45"/>
        <end position="62"/>
    </location>
</feature>
<protein>
    <recommendedName>
        <fullName evidence="4">DoxX family protein</fullName>
    </recommendedName>
</protein>
<evidence type="ECO:0000256" key="1">
    <source>
        <dbReference type="SAM" id="Phobius"/>
    </source>
</evidence>
<dbReference type="Proteomes" id="UP000647587">
    <property type="component" value="Unassembled WGS sequence"/>
</dbReference>
<dbReference type="RefSeq" id="WP_189003592.1">
    <property type="nucleotide sequence ID" value="NZ_BMPP01000001.1"/>
</dbReference>
<accession>A0ABQ2EGR5</accession>
<evidence type="ECO:0000313" key="3">
    <source>
        <dbReference type="Proteomes" id="UP000647587"/>
    </source>
</evidence>
<proteinExistence type="predicted"/>
<gene>
    <name evidence="2" type="ORF">GCM10008955_01420</name>
</gene>
<organism evidence="2 3">
    <name type="scientific">Deinococcus malanensis</name>
    <dbReference type="NCBI Taxonomy" id="1706855"/>
    <lineage>
        <taxon>Bacteria</taxon>
        <taxon>Thermotogati</taxon>
        <taxon>Deinococcota</taxon>
        <taxon>Deinococci</taxon>
        <taxon>Deinococcales</taxon>
        <taxon>Deinococcaceae</taxon>
        <taxon>Deinococcus</taxon>
    </lineage>
</organism>
<evidence type="ECO:0008006" key="4">
    <source>
        <dbReference type="Google" id="ProtNLM"/>
    </source>
</evidence>
<keyword evidence="1" id="KW-0472">Membrane</keyword>
<feature type="transmembrane region" description="Helical" evidence="1">
    <location>
        <begin position="7"/>
        <end position="25"/>
    </location>
</feature>
<feature type="transmembrane region" description="Helical" evidence="1">
    <location>
        <begin position="101"/>
        <end position="119"/>
    </location>
</feature>
<dbReference type="EMBL" id="BMPP01000001">
    <property type="protein sequence ID" value="GGK11886.1"/>
    <property type="molecule type" value="Genomic_DNA"/>
</dbReference>
<comment type="caution">
    <text evidence="2">The sequence shown here is derived from an EMBL/GenBank/DDBJ whole genome shotgun (WGS) entry which is preliminary data.</text>
</comment>
<sequence>MKHHHPGVRVLLILVHLGWAAAVYHKPNAPLLLASYSRFDDMAPWHLWGWAALGIAFLMYFTRPGSLGAQLANFLSSIFFFAVAAAVGQGVGFIPNVPTNTLLAFASLALWAADFRVWFADLRWVKRLVANPPSGWKSER</sequence>
<feature type="transmembrane region" description="Helical" evidence="1">
    <location>
        <begin position="74"/>
        <end position="95"/>
    </location>
</feature>
<keyword evidence="3" id="KW-1185">Reference proteome</keyword>
<reference evidence="3" key="1">
    <citation type="journal article" date="2019" name="Int. J. Syst. Evol. Microbiol.">
        <title>The Global Catalogue of Microorganisms (GCM) 10K type strain sequencing project: providing services to taxonomists for standard genome sequencing and annotation.</title>
        <authorList>
            <consortium name="The Broad Institute Genomics Platform"/>
            <consortium name="The Broad Institute Genome Sequencing Center for Infectious Disease"/>
            <person name="Wu L."/>
            <person name="Ma J."/>
        </authorList>
    </citation>
    <scope>NUCLEOTIDE SEQUENCE [LARGE SCALE GENOMIC DNA]</scope>
    <source>
        <strain evidence="3">JCM 30331</strain>
    </source>
</reference>
<keyword evidence="1" id="KW-1133">Transmembrane helix</keyword>
<name>A0ABQ2EGR5_9DEIO</name>
<evidence type="ECO:0000313" key="2">
    <source>
        <dbReference type="EMBL" id="GGK11886.1"/>
    </source>
</evidence>
<keyword evidence="1" id="KW-0812">Transmembrane</keyword>